<dbReference type="EMBL" id="JADNRY010000051">
    <property type="protein sequence ID" value="KAF9069402.1"/>
    <property type="molecule type" value="Genomic_DNA"/>
</dbReference>
<dbReference type="OrthoDB" id="3068957at2759"/>
<protein>
    <submittedName>
        <fullName evidence="2">Uncharacterized protein</fullName>
    </submittedName>
</protein>
<name>A0A9P5PVR3_9AGAR</name>
<proteinExistence type="predicted"/>
<feature type="region of interest" description="Disordered" evidence="1">
    <location>
        <begin position="115"/>
        <end position="146"/>
    </location>
</feature>
<dbReference type="Proteomes" id="UP000772434">
    <property type="component" value="Unassembled WGS sequence"/>
</dbReference>
<dbReference type="AlphaFoldDB" id="A0A9P5PVR3"/>
<gene>
    <name evidence="2" type="ORF">BDP27DRAFT_1421038</name>
</gene>
<organism evidence="2 3">
    <name type="scientific">Rhodocollybia butyracea</name>
    <dbReference type="NCBI Taxonomy" id="206335"/>
    <lineage>
        <taxon>Eukaryota</taxon>
        <taxon>Fungi</taxon>
        <taxon>Dikarya</taxon>
        <taxon>Basidiomycota</taxon>
        <taxon>Agaricomycotina</taxon>
        <taxon>Agaricomycetes</taxon>
        <taxon>Agaricomycetidae</taxon>
        <taxon>Agaricales</taxon>
        <taxon>Marasmiineae</taxon>
        <taxon>Omphalotaceae</taxon>
        <taxon>Rhodocollybia</taxon>
    </lineage>
</organism>
<sequence length="405" mass="45508">MAFWNRHFNNINGGDAPLTPTSASHYGSTFEQGRDLPYTVLSDEEYDDDGCPILYPHGMITSEELEQIRPSNPGIPTDDDIRQLYPSRFQQPLRLPSPKLTFRPQLPSIQTLLRHTGPPEHLKDTNAPTATSANIMASPGKENAGIRGRRVGTTVWDGNGLNMLARAMLTVKPYLAKHGKKGKCWEEVRSVMLQDGFKHREVNSAAFQRKGDDLVKFWKDPNSVQPGVKSIAAVLRENSAPKITIASTMDRVEAECDEAKNKSDEAKAELAKQKEENFLGGEEIRNNSKTTMRSRMARQAQLVDTGSDSDSEGTDPGTPSRKRKASKQASSSSLDGEKPVRKRQRTSIRRSSTTRDLLDYMKEEAEERREQHGDVMHLLKKQGKEMNDTLGGFLQLERERFERDK</sequence>
<feature type="region of interest" description="Disordered" evidence="1">
    <location>
        <begin position="257"/>
        <end position="372"/>
    </location>
</feature>
<accession>A0A9P5PVR3</accession>
<reference evidence="2" key="1">
    <citation type="submission" date="2020-11" db="EMBL/GenBank/DDBJ databases">
        <authorList>
            <consortium name="DOE Joint Genome Institute"/>
            <person name="Ahrendt S."/>
            <person name="Riley R."/>
            <person name="Andreopoulos W."/>
            <person name="Labutti K."/>
            <person name="Pangilinan J."/>
            <person name="Ruiz-Duenas F.J."/>
            <person name="Barrasa J.M."/>
            <person name="Sanchez-Garcia M."/>
            <person name="Camarero S."/>
            <person name="Miyauchi S."/>
            <person name="Serrano A."/>
            <person name="Linde D."/>
            <person name="Babiker R."/>
            <person name="Drula E."/>
            <person name="Ayuso-Fernandez I."/>
            <person name="Pacheco R."/>
            <person name="Padilla G."/>
            <person name="Ferreira P."/>
            <person name="Barriuso J."/>
            <person name="Kellner H."/>
            <person name="Castanera R."/>
            <person name="Alfaro M."/>
            <person name="Ramirez L."/>
            <person name="Pisabarro A.G."/>
            <person name="Kuo A."/>
            <person name="Tritt A."/>
            <person name="Lipzen A."/>
            <person name="He G."/>
            <person name="Yan M."/>
            <person name="Ng V."/>
            <person name="Cullen D."/>
            <person name="Martin F."/>
            <person name="Rosso M.-N."/>
            <person name="Henrissat B."/>
            <person name="Hibbett D."/>
            <person name="Martinez A.T."/>
            <person name="Grigoriev I.V."/>
        </authorList>
    </citation>
    <scope>NUCLEOTIDE SEQUENCE</scope>
    <source>
        <strain evidence="2">AH 40177</strain>
    </source>
</reference>
<feature type="compositionally biased region" description="Basic and acidic residues" evidence="1">
    <location>
        <begin position="257"/>
        <end position="286"/>
    </location>
</feature>
<comment type="caution">
    <text evidence="2">The sequence shown here is derived from an EMBL/GenBank/DDBJ whole genome shotgun (WGS) entry which is preliminary data.</text>
</comment>
<keyword evidence="3" id="KW-1185">Reference proteome</keyword>
<evidence type="ECO:0000313" key="3">
    <source>
        <dbReference type="Proteomes" id="UP000772434"/>
    </source>
</evidence>
<feature type="compositionally biased region" description="Polar residues" evidence="1">
    <location>
        <begin position="126"/>
        <end position="135"/>
    </location>
</feature>
<evidence type="ECO:0000313" key="2">
    <source>
        <dbReference type="EMBL" id="KAF9069402.1"/>
    </source>
</evidence>
<feature type="compositionally biased region" description="Basic and acidic residues" evidence="1">
    <location>
        <begin position="356"/>
        <end position="372"/>
    </location>
</feature>
<evidence type="ECO:0000256" key="1">
    <source>
        <dbReference type="SAM" id="MobiDB-lite"/>
    </source>
</evidence>